<dbReference type="GO" id="GO:0006412">
    <property type="term" value="P:translation"/>
    <property type="evidence" value="ECO:0007669"/>
    <property type="project" value="InterPro"/>
</dbReference>
<accession>A0A7T8H1G9</accession>
<dbReference type="PRINTS" id="PR01250">
    <property type="entry name" value="RIBOSOMALL34"/>
</dbReference>
<feature type="region of interest" description="Disordered" evidence="6">
    <location>
        <begin position="1"/>
        <end position="22"/>
    </location>
</feature>
<keyword evidence="8" id="KW-1185">Reference proteome</keyword>
<protein>
    <recommendedName>
        <fullName evidence="4">Large ribosomal subunit protein eL34</fullName>
    </recommendedName>
    <alternativeName>
        <fullName evidence="5">60S ribosomal protein L34</fullName>
    </alternativeName>
</protein>
<reference evidence="8" key="1">
    <citation type="submission" date="2021-01" db="EMBL/GenBank/DDBJ databases">
        <title>Caligus Genome Assembly.</title>
        <authorList>
            <person name="Gallardo-Escarate C."/>
        </authorList>
    </citation>
    <scope>NUCLEOTIDE SEQUENCE [LARGE SCALE GENOMIC DNA]</scope>
</reference>
<evidence type="ECO:0000256" key="2">
    <source>
        <dbReference type="ARBA" id="ARBA00022980"/>
    </source>
</evidence>
<evidence type="ECO:0000256" key="4">
    <source>
        <dbReference type="ARBA" id="ARBA00035227"/>
    </source>
</evidence>
<evidence type="ECO:0000256" key="5">
    <source>
        <dbReference type="ARBA" id="ARBA00035333"/>
    </source>
</evidence>
<evidence type="ECO:0000313" key="7">
    <source>
        <dbReference type="EMBL" id="QQP41617.1"/>
    </source>
</evidence>
<proteinExistence type="inferred from homology"/>
<dbReference type="Proteomes" id="UP000595437">
    <property type="component" value="Chromosome 11"/>
</dbReference>
<gene>
    <name evidence="7" type="ORF">FKW44_016046</name>
</gene>
<dbReference type="Gene3D" id="6.20.340.10">
    <property type="match status" value="1"/>
</dbReference>
<dbReference type="InterPro" id="IPR038562">
    <property type="entry name" value="Ribosomal_eL34_C_sf"/>
</dbReference>
<dbReference type="EMBL" id="CP045900">
    <property type="protein sequence ID" value="QQP41617.1"/>
    <property type="molecule type" value="Genomic_DNA"/>
</dbReference>
<evidence type="ECO:0000256" key="3">
    <source>
        <dbReference type="ARBA" id="ARBA00023274"/>
    </source>
</evidence>
<dbReference type="Gene3D" id="6.20.370.70">
    <property type="match status" value="1"/>
</dbReference>
<evidence type="ECO:0000256" key="1">
    <source>
        <dbReference type="ARBA" id="ARBA00009875"/>
    </source>
</evidence>
<dbReference type="GO" id="GO:0003735">
    <property type="term" value="F:structural constituent of ribosome"/>
    <property type="evidence" value="ECO:0007669"/>
    <property type="project" value="InterPro"/>
</dbReference>
<feature type="non-terminal residue" evidence="7">
    <location>
        <position position="1"/>
    </location>
</feature>
<sequence>VPIVHSFNHGSENHLPPSPLLQTPVQRRKIIRTPGGKLVFQYLKKRPSVPKCPMTGLRLKGIKPSRPAERKRLSLRQKKVFRAYGGVLSHMAVKEKIIRAFLLEEEKMVMKLKKSKALAAAGKE</sequence>
<dbReference type="Pfam" id="PF01199">
    <property type="entry name" value="Ribosomal_L34e"/>
    <property type="match status" value="1"/>
</dbReference>
<evidence type="ECO:0000256" key="6">
    <source>
        <dbReference type="SAM" id="MobiDB-lite"/>
    </source>
</evidence>
<keyword evidence="2 7" id="KW-0689">Ribosomal protein</keyword>
<dbReference type="OrthoDB" id="277449at2759"/>
<dbReference type="InterPro" id="IPR008195">
    <property type="entry name" value="Ribosomal_eL34"/>
</dbReference>
<dbReference type="AlphaFoldDB" id="A0A7T8H1G9"/>
<name>A0A7T8H1G9_CALRO</name>
<comment type="similarity">
    <text evidence="1">Belongs to the eukaryotic ribosomal protein eL34 family.</text>
</comment>
<evidence type="ECO:0000313" key="8">
    <source>
        <dbReference type="Proteomes" id="UP000595437"/>
    </source>
</evidence>
<dbReference type="PANTHER" id="PTHR10759">
    <property type="entry name" value="60S RIBOSOMAL PROTEIN L34"/>
    <property type="match status" value="1"/>
</dbReference>
<dbReference type="GO" id="GO:1990904">
    <property type="term" value="C:ribonucleoprotein complex"/>
    <property type="evidence" value="ECO:0007669"/>
    <property type="project" value="UniProtKB-KW"/>
</dbReference>
<organism evidence="7 8">
    <name type="scientific">Caligus rogercresseyi</name>
    <name type="common">Sea louse</name>
    <dbReference type="NCBI Taxonomy" id="217165"/>
    <lineage>
        <taxon>Eukaryota</taxon>
        <taxon>Metazoa</taxon>
        <taxon>Ecdysozoa</taxon>
        <taxon>Arthropoda</taxon>
        <taxon>Crustacea</taxon>
        <taxon>Multicrustacea</taxon>
        <taxon>Hexanauplia</taxon>
        <taxon>Copepoda</taxon>
        <taxon>Siphonostomatoida</taxon>
        <taxon>Caligidae</taxon>
        <taxon>Caligus</taxon>
    </lineage>
</organism>
<dbReference type="GO" id="GO:0005840">
    <property type="term" value="C:ribosome"/>
    <property type="evidence" value="ECO:0007669"/>
    <property type="project" value="UniProtKB-KW"/>
</dbReference>
<keyword evidence="3" id="KW-0687">Ribonucleoprotein</keyword>